<dbReference type="PRINTS" id="PR00038">
    <property type="entry name" value="HTHLUXR"/>
</dbReference>
<dbReference type="InterPro" id="IPR036388">
    <property type="entry name" value="WH-like_DNA-bd_sf"/>
</dbReference>
<evidence type="ECO:0000256" key="1">
    <source>
        <dbReference type="ARBA" id="ARBA00023125"/>
    </source>
</evidence>
<evidence type="ECO:0000313" key="5">
    <source>
        <dbReference type="Proteomes" id="UP000182178"/>
    </source>
</evidence>
<dbReference type="CDD" id="cd06170">
    <property type="entry name" value="LuxR_C_like"/>
    <property type="match status" value="1"/>
</dbReference>
<feature type="domain" description="HTH luxR-type" evidence="3">
    <location>
        <begin position="157"/>
        <end position="222"/>
    </location>
</feature>
<gene>
    <name evidence="4" type="ORF">Ga0061061_103330</name>
</gene>
<dbReference type="Proteomes" id="UP000182178">
    <property type="component" value="Unassembled WGS sequence"/>
</dbReference>
<keyword evidence="1 4" id="KW-0238">DNA-binding</keyword>
<dbReference type="PANTHER" id="PTHR43214:SF42">
    <property type="entry name" value="TRANSCRIPTIONAL REGULATORY PROTEIN DESR"/>
    <property type="match status" value="1"/>
</dbReference>
<evidence type="ECO:0000259" key="3">
    <source>
        <dbReference type="PROSITE" id="PS50043"/>
    </source>
</evidence>
<dbReference type="SMART" id="SM00421">
    <property type="entry name" value="HTH_LUXR"/>
    <property type="match status" value="1"/>
</dbReference>
<reference evidence="4 5" key="1">
    <citation type="submission" date="2015-08" db="EMBL/GenBank/DDBJ databases">
        <authorList>
            <person name="Varghese N."/>
        </authorList>
    </citation>
    <scope>NUCLEOTIDE SEQUENCE [LARGE SCALE GENOMIC DNA]</scope>
    <source>
        <strain evidence="4 5">DSM 18167</strain>
    </source>
</reference>
<accession>A0ABM9U5F7</accession>
<organism evidence="4 5">
    <name type="scientific">Chelatococcus sambhunathii</name>
    <dbReference type="NCBI Taxonomy" id="363953"/>
    <lineage>
        <taxon>Bacteria</taxon>
        <taxon>Pseudomonadati</taxon>
        <taxon>Pseudomonadota</taxon>
        <taxon>Alphaproteobacteria</taxon>
        <taxon>Hyphomicrobiales</taxon>
        <taxon>Chelatococcaceae</taxon>
        <taxon>Chelatococcus</taxon>
    </lineage>
</organism>
<protein>
    <submittedName>
        <fullName evidence="4">DNA-binding response regulator, NarL/FixJ family, contains REC and HTH domains</fullName>
    </submittedName>
</protein>
<dbReference type="InterPro" id="IPR016032">
    <property type="entry name" value="Sig_transdc_resp-reg_C-effctor"/>
</dbReference>
<feature type="region of interest" description="Disordered" evidence="2">
    <location>
        <begin position="110"/>
        <end position="137"/>
    </location>
</feature>
<proteinExistence type="predicted"/>
<dbReference type="PROSITE" id="PS50043">
    <property type="entry name" value="HTH_LUXR_2"/>
    <property type="match status" value="1"/>
</dbReference>
<comment type="caution">
    <text evidence="4">The sequence shown here is derived from an EMBL/GenBank/DDBJ whole genome shotgun (WGS) entry which is preliminary data.</text>
</comment>
<dbReference type="InterPro" id="IPR000792">
    <property type="entry name" value="Tscrpt_reg_LuxR_C"/>
</dbReference>
<dbReference type="InterPro" id="IPR039420">
    <property type="entry name" value="WalR-like"/>
</dbReference>
<evidence type="ECO:0000256" key="2">
    <source>
        <dbReference type="SAM" id="MobiDB-lite"/>
    </source>
</evidence>
<dbReference type="Pfam" id="PF00196">
    <property type="entry name" value="GerE"/>
    <property type="match status" value="1"/>
</dbReference>
<dbReference type="EMBL" id="CYHC01000003">
    <property type="protein sequence ID" value="CUA87437.1"/>
    <property type="molecule type" value="Genomic_DNA"/>
</dbReference>
<dbReference type="GO" id="GO:0003677">
    <property type="term" value="F:DNA binding"/>
    <property type="evidence" value="ECO:0007669"/>
    <property type="project" value="UniProtKB-KW"/>
</dbReference>
<name>A0ABM9U5F7_9HYPH</name>
<sequence length="255" mass="27121">MSAPALDGLDISALPVSGSALIIVDVDSDFDHKIRQIRSLRDACPTARIAVFGESLRRSDIATALRAGANACFAHVSACDVFIKALELVMLGEPVVQPVLWALNLADDTERSPDRSDAAGGDDDTPKRSDPEPGPGADVKLAAFGMETAATSFAHVPEHGLPALSPRQHFILRCLVQGDSNKLIARKIAVSEGTVKAHLKVLLRKMKVRNRTQAAIWALSHQSYLSTVADDAEERSLAEAPAASTAARSPCRALT</sequence>
<dbReference type="Gene3D" id="1.10.10.10">
    <property type="entry name" value="Winged helix-like DNA-binding domain superfamily/Winged helix DNA-binding domain"/>
    <property type="match status" value="1"/>
</dbReference>
<dbReference type="SUPFAM" id="SSF46894">
    <property type="entry name" value="C-terminal effector domain of the bipartite response regulators"/>
    <property type="match status" value="1"/>
</dbReference>
<keyword evidence="5" id="KW-1185">Reference proteome</keyword>
<evidence type="ECO:0000313" key="4">
    <source>
        <dbReference type="EMBL" id="CUA87437.1"/>
    </source>
</evidence>
<dbReference type="PANTHER" id="PTHR43214">
    <property type="entry name" value="TWO-COMPONENT RESPONSE REGULATOR"/>
    <property type="match status" value="1"/>
</dbReference>